<dbReference type="PANTHER" id="PTHR45959:SF2">
    <property type="entry name" value="BHLH TRANSCRIPTION FACTOR"/>
    <property type="match status" value="1"/>
</dbReference>
<keyword evidence="5" id="KW-0804">Transcription</keyword>
<dbReference type="AlphaFoldDB" id="A0AAD4PAI9"/>
<dbReference type="Gene3D" id="4.10.280.10">
    <property type="entry name" value="Helix-loop-helix DNA-binding domain"/>
    <property type="match status" value="1"/>
</dbReference>
<feature type="coiled-coil region" evidence="7">
    <location>
        <begin position="203"/>
        <end position="270"/>
    </location>
</feature>
<reference evidence="11 12" key="1">
    <citation type="journal article" date="2021" name="Nat. Commun.">
        <title>Incipient diploidization of the medicinal plant Perilla within 10,000 years.</title>
        <authorList>
            <person name="Zhang Y."/>
            <person name="Shen Q."/>
            <person name="Leng L."/>
            <person name="Zhang D."/>
            <person name="Chen S."/>
            <person name="Shi Y."/>
            <person name="Ning Z."/>
            <person name="Chen S."/>
        </authorList>
    </citation>
    <scope>NUCLEOTIDE SEQUENCE [LARGE SCALE GENOMIC DNA]</scope>
    <source>
        <strain evidence="12">cv. PC099</strain>
    </source>
</reference>
<dbReference type="Pfam" id="PF00010">
    <property type="entry name" value="HLH"/>
    <property type="match status" value="1"/>
</dbReference>
<evidence type="ECO:0000256" key="8">
    <source>
        <dbReference type="SAM" id="MobiDB-lite"/>
    </source>
</evidence>
<keyword evidence="7" id="KW-0175">Coiled coil</keyword>
<dbReference type="FunFam" id="4.10.280.10:FF:000095">
    <property type="entry name" value="Basic helix-loop-helix family protein"/>
    <property type="match status" value="1"/>
</dbReference>
<evidence type="ECO:0000256" key="4">
    <source>
        <dbReference type="ARBA" id="ARBA00023125"/>
    </source>
</evidence>
<dbReference type="CDD" id="cd04873">
    <property type="entry name" value="ACT_UUR-ACR-like"/>
    <property type="match status" value="1"/>
</dbReference>
<comment type="caution">
    <text evidence="11">The sequence shown here is derived from an EMBL/GenBank/DDBJ whole genome shotgun (WGS) entry which is preliminary data.</text>
</comment>
<organism evidence="11 12">
    <name type="scientific">Perilla frutescens var. hirtella</name>
    <name type="common">Perilla citriodora</name>
    <name type="synonym">Perilla setoyensis</name>
    <dbReference type="NCBI Taxonomy" id="608512"/>
    <lineage>
        <taxon>Eukaryota</taxon>
        <taxon>Viridiplantae</taxon>
        <taxon>Streptophyta</taxon>
        <taxon>Embryophyta</taxon>
        <taxon>Tracheophyta</taxon>
        <taxon>Spermatophyta</taxon>
        <taxon>Magnoliopsida</taxon>
        <taxon>eudicotyledons</taxon>
        <taxon>Gunneridae</taxon>
        <taxon>Pentapetalae</taxon>
        <taxon>asterids</taxon>
        <taxon>lamiids</taxon>
        <taxon>Lamiales</taxon>
        <taxon>Lamiaceae</taxon>
        <taxon>Nepetoideae</taxon>
        <taxon>Elsholtzieae</taxon>
        <taxon>Perilla</taxon>
    </lineage>
</organism>
<dbReference type="PROSITE" id="PS50888">
    <property type="entry name" value="BHLH"/>
    <property type="match status" value="1"/>
</dbReference>
<dbReference type="Pfam" id="PF22754">
    <property type="entry name" value="bHLH-TF_ACT-like_plant"/>
    <property type="match status" value="1"/>
</dbReference>
<dbReference type="PROSITE" id="PS51671">
    <property type="entry name" value="ACT"/>
    <property type="match status" value="1"/>
</dbReference>
<protein>
    <submittedName>
        <fullName evidence="11">Basic helix-loop-helix DNA-binding superfamily protein</fullName>
    </submittedName>
</protein>
<evidence type="ECO:0000256" key="6">
    <source>
        <dbReference type="ARBA" id="ARBA00023242"/>
    </source>
</evidence>
<gene>
    <name evidence="11" type="ORF">C2S53_003003</name>
</gene>
<dbReference type="InterPro" id="IPR052610">
    <property type="entry name" value="bHLH_transcription_regulator"/>
</dbReference>
<evidence type="ECO:0000256" key="3">
    <source>
        <dbReference type="ARBA" id="ARBA00023015"/>
    </source>
</evidence>
<evidence type="ECO:0000256" key="5">
    <source>
        <dbReference type="ARBA" id="ARBA00023163"/>
    </source>
</evidence>
<evidence type="ECO:0000256" key="2">
    <source>
        <dbReference type="ARBA" id="ARBA00011738"/>
    </source>
</evidence>
<evidence type="ECO:0000256" key="7">
    <source>
        <dbReference type="SAM" id="Coils"/>
    </source>
</evidence>
<evidence type="ECO:0000259" key="10">
    <source>
        <dbReference type="PROSITE" id="PS51671"/>
    </source>
</evidence>
<dbReference type="GO" id="GO:0005634">
    <property type="term" value="C:nucleus"/>
    <property type="evidence" value="ECO:0007669"/>
    <property type="project" value="UniProtKB-SubCell"/>
</dbReference>
<proteinExistence type="predicted"/>
<comment type="subcellular location">
    <subcellularLocation>
        <location evidence="1">Nucleus</location>
    </subcellularLocation>
</comment>
<dbReference type="CDD" id="cd11452">
    <property type="entry name" value="bHLH_AtNAI1_like"/>
    <property type="match status" value="1"/>
</dbReference>
<dbReference type="GO" id="GO:0046983">
    <property type="term" value="F:protein dimerization activity"/>
    <property type="evidence" value="ECO:0007669"/>
    <property type="project" value="InterPro"/>
</dbReference>
<dbReference type="GO" id="GO:0003677">
    <property type="term" value="F:DNA binding"/>
    <property type="evidence" value="ECO:0007669"/>
    <property type="project" value="UniProtKB-KW"/>
</dbReference>
<dbReference type="Proteomes" id="UP001190926">
    <property type="component" value="Unassembled WGS sequence"/>
</dbReference>
<dbReference type="InterPro" id="IPR036638">
    <property type="entry name" value="HLH_DNA-bd_sf"/>
</dbReference>
<dbReference type="EMBL" id="SDAM02000059">
    <property type="protein sequence ID" value="KAH6833139.1"/>
    <property type="molecule type" value="Genomic_DNA"/>
</dbReference>
<comment type="subunit">
    <text evidence="2">Homodimer.</text>
</comment>
<evidence type="ECO:0000313" key="12">
    <source>
        <dbReference type="Proteomes" id="UP001190926"/>
    </source>
</evidence>
<dbReference type="InterPro" id="IPR011598">
    <property type="entry name" value="bHLH_dom"/>
</dbReference>
<dbReference type="SMART" id="SM00353">
    <property type="entry name" value="HLH"/>
    <property type="match status" value="1"/>
</dbReference>
<dbReference type="PANTHER" id="PTHR45959">
    <property type="entry name" value="BHLH TRANSCRIPTION FACTOR"/>
    <property type="match status" value="1"/>
</dbReference>
<name>A0AAD4PAI9_PERFH</name>
<keyword evidence="4 11" id="KW-0238">DNA-binding</keyword>
<keyword evidence="3" id="KW-0805">Transcription regulation</keyword>
<dbReference type="InterPro" id="IPR054502">
    <property type="entry name" value="bHLH-TF_ACT-like_plant"/>
</dbReference>
<accession>A0AAD4PAI9</accession>
<dbReference type="InterPro" id="IPR002912">
    <property type="entry name" value="ACT_dom"/>
</dbReference>
<evidence type="ECO:0000313" key="11">
    <source>
        <dbReference type="EMBL" id="KAH6833139.1"/>
    </source>
</evidence>
<keyword evidence="12" id="KW-1185">Reference proteome</keyword>
<feature type="region of interest" description="Disordered" evidence="8">
    <location>
        <begin position="105"/>
        <end position="134"/>
    </location>
</feature>
<feature type="domain" description="BHLH" evidence="9">
    <location>
        <begin position="204"/>
        <end position="253"/>
    </location>
</feature>
<dbReference type="SUPFAM" id="SSF47459">
    <property type="entry name" value="HLH, helix-loop-helix DNA-binding domain"/>
    <property type="match status" value="1"/>
</dbReference>
<feature type="domain" description="ACT" evidence="10">
    <location>
        <begin position="321"/>
        <end position="389"/>
    </location>
</feature>
<evidence type="ECO:0000259" key="9">
    <source>
        <dbReference type="PROSITE" id="PS50888"/>
    </source>
</evidence>
<keyword evidence="6" id="KW-0539">Nucleus</keyword>
<dbReference type="GO" id="GO:0006355">
    <property type="term" value="P:regulation of DNA-templated transcription"/>
    <property type="evidence" value="ECO:0007669"/>
    <property type="project" value="UniProtKB-ARBA"/>
</dbReference>
<evidence type="ECO:0000256" key="1">
    <source>
        <dbReference type="ARBA" id="ARBA00004123"/>
    </source>
</evidence>
<sequence length="389" mass="43498">MYQIILVGPINQNKSYQLQEEKKKVQFCPIELKVVAISLSVINLILGAYMEISSFRNIADFGMDIDPLFFQQWHVDHQIDDFASISSAFSEGFHQSYTAHQPLLDFKRPASPSPSPSPSPAGEDRPLKQLKTTNWNSCKPEKITDIPLPRSYSNIGVVKPKEETWYPSTTTITFPAESTISQSSNCVLKPCQGIKRISPNNKISQAQDHILAERKRREKLSQRFIALSALVPGLKKMDKASVLGDAIKYMKQLQEKVKNLEEKAKKTTVESVVFVKKYEVYGDGENSTTTDQSFSSGATAVSETTSSLPEIEARFCDKDVLISIHCEKRKGVLERIVAEIEKLSLSVVNSSVMTFGDSALNITIIAQKDEEFSVNMKELVKNLRGALKI</sequence>